<accession>A0A1W7CZT8</accession>
<dbReference type="AlphaFoldDB" id="A0A1W7CZT8"/>
<dbReference type="KEGG" id="smao:CAG99_17050"/>
<dbReference type="EMBL" id="CP021121">
    <property type="protein sequence ID" value="ARQ70323.1"/>
    <property type="molecule type" value="Genomic_DNA"/>
</dbReference>
<reference evidence="1 2" key="1">
    <citation type="submission" date="2017-05" db="EMBL/GenBank/DDBJ databases">
        <title>Complete genome sequence of Streptomyces sp. SCSIO 03032 revealed the diverse biosynthetic pathways for its bioactive secondary metabolites.</title>
        <authorList>
            <person name="Ma L."/>
            <person name="Zhu Y."/>
            <person name="Zhang W."/>
            <person name="Zhang G."/>
            <person name="Tian X."/>
            <person name="Zhang S."/>
            <person name="Zhang C."/>
        </authorList>
    </citation>
    <scope>NUCLEOTIDE SEQUENCE [LARGE SCALE GENOMIC DNA]</scope>
    <source>
        <strain evidence="1 2">SCSIO 03032</strain>
    </source>
</reference>
<dbReference type="RefSeq" id="WP_086160181.1">
    <property type="nucleotide sequence ID" value="NZ_CP021121.1"/>
</dbReference>
<protein>
    <submittedName>
        <fullName evidence="1">Uncharacterized protein</fullName>
    </submittedName>
</protein>
<proteinExistence type="predicted"/>
<gene>
    <name evidence="1" type="ORF">CAG99_17050</name>
</gene>
<dbReference type="Proteomes" id="UP000194218">
    <property type="component" value="Chromosome"/>
</dbReference>
<evidence type="ECO:0000313" key="2">
    <source>
        <dbReference type="Proteomes" id="UP000194218"/>
    </source>
</evidence>
<organism evidence="1 2">
    <name type="scientific">Streptomyces marincola</name>
    <dbReference type="NCBI Taxonomy" id="2878388"/>
    <lineage>
        <taxon>Bacteria</taxon>
        <taxon>Bacillati</taxon>
        <taxon>Actinomycetota</taxon>
        <taxon>Actinomycetes</taxon>
        <taxon>Kitasatosporales</taxon>
        <taxon>Streptomycetaceae</taxon>
        <taxon>Streptomyces</taxon>
    </lineage>
</organism>
<keyword evidence="2" id="KW-1185">Reference proteome</keyword>
<evidence type="ECO:0000313" key="1">
    <source>
        <dbReference type="EMBL" id="ARQ70323.1"/>
    </source>
</evidence>
<name>A0A1W7CZT8_9ACTN</name>
<sequence length="93" mass="10228">MRGVVVAVEIDARTVAVGDQVMIGGQGFVVRDLTALGAGRKRLEFETGETFVMNRATVLWAARRHDPRISRGRPGRPRGPKLLTVYLSPMPLE</sequence>